<sequence>MFWVEVAGKRFKLSYELSARGAVDEKSTLRCVPVETTSVRRLSASAEHFAPRDRLTGSGRARPSHERIARWQIDWGDSRIVRFVAIASIPGPISHGCTGGVPRRAGHGFGAAAGAPQPPRRRGLRPV</sequence>
<comment type="caution">
    <text evidence="2">The sequence shown here is derived from an EMBL/GenBank/DDBJ whole genome shotgun (WGS) entry which is preliminary data.</text>
</comment>
<feature type="region of interest" description="Disordered" evidence="1">
    <location>
        <begin position="98"/>
        <end position="127"/>
    </location>
</feature>
<dbReference type="EMBL" id="JEMX01000013">
    <property type="protein sequence ID" value="EXI82122.1"/>
    <property type="molecule type" value="Genomic_DNA"/>
</dbReference>
<organism evidence="2 3">
    <name type="scientific">Candidatus Accumulibacter appositus</name>
    <dbReference type="NCBI Taxonomy" id="1454003"/>
    <lineage>
        <taxon>Bacteria</taxon>
        <taxon>Pseudomonadati</taxon>
        <taxon>Pseudomonadota</taxon>
        <taxon>Betaproteobacteria</taxon>
        <taxon>Candidatus Accumulibacter</taxon>
    </lineage>
</organism>
<evidence type="ECO:0000313" key="3">
    <source>
        <dbReference type="Proteomes" id="UP000021816"/>
    </source>
</evidence>
<name>A0A011PYR4_9PROT</name>
<gene>
    <name evidence="2" type="ORF">AW10_00808</name>
</gene>
<proteinExistence type="predicted"/>
<evidence type="ECO:0000313" key="2">
    <source>
        <dbReference type="EMBL" id="EXI82122.1"/>
    </source>
</evidence>
<dbReference type="Proteomes" id="UP000021816">
    <property type="component" value="Unassembled WGS sequence"/>
</dbReference>
<protein>
    <submittedName>
        <fullName evidence="2">Uncharacterized protein</fullName>
    </submittedName>
</protein>
<reference evidence="2 3" key="1">
    <citation type="submission" date="2014-02" db="EMBL/GenBank/DDBJ databases">
        <title>Expanding our view of genomic diversity in Candidatus Accumulibacter clades.</title>
        <authorList>
            <person name="Skennerton C.T."/>
            <person name="Barr J.J."/>
            <person name="Slater F.R."/>
            <person name="Bond P.L."/>
            <person name="Tyson G.W."/>
        </authorList>
    </citation>
    <scope>NUCLEOTIDE SEQUENCE [LARGE SCALE GENOMIC DNA]</scope>
    <source>
        <strain evidence="3">BA-92</strain>
    </source>
</reference>
<accession>A0A011PYR4</accession>
<dbReference type="AlphaFoldDB" id="A0A011PYR4"/>
<evidence type="ECO:0000256" key="1">
    <source>
        <dbReference type="SAM" id="MobiDB-lite"/>
    </source>
</evidence>